<sequence length="108" mass="11950">MNIIVKDIDRQSAEVLTFIEEHGEGLNALYRAAFANPFIEPSKSVETSAKVPVGARTIPLSIVLEEVVETLLAMIGSMGSDFPDHFDAREVDASLRWYAARITDLQRS</sequence>
<evidence type="ECO:0000313" key="2">
    <source>
        <dbReference type="Proteomes" id="UP000756530"/>
    </source>
</evidence>
<keyword evidence="2" id="KW-1185">Reference proteome</keyword>
<protein>
    <submittedName>
        <fullName evidence="1">Uncharacterized protein</fullName>
    </submittedName>
</protein>
<name>A0ABS6T6L1_9RHOB</name>
<evidence type="ECO:0000313" key="1">
    <source>
        <dbReference type="EMBL" id="MBV7380580.1"/>
    </source>
</evidence>
<gene>
    <name evidence="1" type="ORF">KJP28_16770</name>
</gene>
<organism evidence="1 2">
    <name type="scientific">Maritimibacter dapengensis</name>
    <dbReference type="NCBI Taxonomy" id="2836868"/>
    <lineage>
        <taxon>Bacteria</taxon>
        <taxon>Pseudomonadati</taxon>
        <taxon>Pseudomonadota</taxon>
        <taxon>Alphaproteobacteria</taxon>
        <taxon>Rhodobacterales</taxon>
        <taxon>Roseobacteraceae</taxon>
        <taxon>Maritimibacter</taxon>
    </lineage>
</organism>
<dbReference type="RefSeq" id="WP_218393780.1">
    <property type="nucleotide sequence ID" value="NZ_JAHUZE010000004.1"/>
</dbReference>
<accession>A0ABS6T6L1</accession>
<proteinExistence type="predicted"/>
<comment type="caution">
    <text evidence="1">The sequence shown here is derived from an EMBL/GenBank/DDBJ whole genome shotgun (WGS) entry which is preliminary data.</text>
</comment>
<dbReference type="Proteomes" id="UP000756530">
    <property type="component" value="Unassembled WGS sequence"/>
</dbReference>
<dbReference type="EMBL" id="JAHUZE010000004">
    <property type="protein sequence ID" value="MBV7380580.1"/>
    <property type="molecule type" value="Genomic_DNA"/>
</dbReference>
<reference evidence="1 2" key="1">
    <citation type="submission" date="2021-05" db="EMBL/GenBank/DDBJ databases">
        <title>Culturable bacteria isolated from Daya Bay.</title>
        <authorList>
            <person name="Zheng W."/>
            <person name="Yu S."/>
            <person name="Huang Y."/>
        </authorList>
    </citation>
    <scope>NUCLEOTIDE SEQUENCE [LARGE SCALE GENOMIC DNA]</scope>
    <source>
        <strain evidence="1 2">DP4N28-5</strain>
    </source>
</reference>